<dbReference type="AlphaFoldDB" id="D8SM95"/>
<evidence type="ECO:0008006" key="4">
    <source>
        <dbReference type="Google" id="ProtNLM"/>
    </source>
</evidence>
<dbReference type="eggNOG" id="KOG4197">
    <property type="taxonomic scope" value="Eukaryota"/>
</dbReference>
<dbReference type="InParanoid" id="D8SM95"/>
<sequence>GVQLDIALSNALINMFGSSNQACEAWKVFDATHNKNIVSWNAMLSAHSQNGHFEETIAQMALTKMVKPNKLTFACANLKNLREGKLAHAAAVEAGLEFAVPVAATLIQMYSKCHCLEEARDIFSQSPSSDVVAWTVMISAYAQNCRPQEAIALFRMTVPPDSVAFATVGLGERALGVQSRRGCQCFASIVSDYKMVPSRERQGCVVDLLPRAGSWISEDLIRAVAPSTPSSELWKAVLSACRIHLDVELGECAAACVLEM</sequence>
<name>D8SM95_SELML</name>
<dbReference type="GO" id="GO:0003723">
    <property type="term" value="F:RNA binding"/>
    <property type="evidence" value="ECO:0007669"/>
    <property type="project" value="InterPro"/>
</dbReference>
<dbReference type="EMBL" id="GL377627">
    <property type="protein sequence ID" value="EFJ14452.1"/>
    <property type="molecule type" value="Genomic_DNA"/>
</dbReference>
<feature type="non-terminal residue" evidence="2">
    <location>
        <position position="260"/>
    </location>
</feature>
<dbReference type="HOGENOM" id="CLU_002706_0_0_1"/>
<dbReference type="KEGG" id="smo:SELMODRAFT_43584"/>
<dbReference type="Proteomes" id="UP000001514">
    <property type="component" value="Unassembled WGS sequence"/>
</dbReference>
<dbReference type="PANTHER" id="PTHR47926">
    <property type="entry name" value="PENTATRICOPEPTIDE REPEAT-CONTAINING PROTEIN"/>
    <property type="match status" value="1"/>
</dbReference>
<dbReference type="PANTHER" id="PTHR47926:SF533">
    <property type="entry name" value="DYW DOMAIN-CONTAINING PROTEIN"/>
    <property type="match status" value="1"/>
</dbReference>
<feature type="non-terminal residue" evidence="2">
    <location>
        <position position="1"/>
    </location>
</feature>
<dbReference type="Gramene" id="EFJ14452">
    <property type="protein sequence ID" value="EFJ14452"/>
    <property type="gene ID" value="SELMODRAFT_43584"/>
</dbReference>
<evidence type="ECO:0000313" key="2">
    <source>
        <dbReference type="EMBL" id="EFJ14452.1"/>
    </source>
</evidence>
<dbReference type="Gene3D" id="1.25.40.10">
    <property type="entry name" value="Tetratricopeptide repeat domain"/>
    <property type="match status" value="2"/>
</dbReference>
<organism evidence="3">
    <name type="scientific">Selaginella moellendorffii</name>
    <name type="common">Spikemoss</name>
    <dbReference type="NCBI Taxonomy" id="88036"/>
    <lineage>
        <taxon>Eukaryota</taxon>
        <taxon>Viridiplantae</taxon>
        <taxon>Streptophyta</taxon>
        <taxon>Embryophyta</taxon>
        <taxon>Tracheophyta</taxon>
        <taxon>Lycopodiopsida</taxon>
        <taxon>Selaginellales</taxon>
        <taxon>Selaginellaceae</taxon>
        <taxon>Selaginella</taxon>
    </lineage>
</organism>
<accession>D8SM95</accession>
<protein>
    <recommendedName>
        <fullName evidence="4">Pentacotripeptide-repeat region of PRORP domain-containing protein</fullName>
    </recommendedName>
</protein>
<reference evidence="2 3" key="1">
    <citation type="journal article" date="2011" name="Science">
        <title>The Selaginella genome identifies genetic changes associated with the evolution of vascular plants.</title>
        <authorList>
            <person name="Banks J.A."/>
            <person name="Nishiyama T."/>
            <person name="Hasebe M."/>
            <person name="Bowman J.L."/>
            <person name="Gribskov M."/>
            <person name="dePamphilis C."/>
            <person name="Albert V.A."/>
            <person name="Aono N."/>
            <person name="Aoyama T."/>
            <person name="Ambrose B.A."/>
            <person name="Ashton N.W."/>
            <person name="Axtell M.J."/>
            <person name="Barker E."/>
            <person name="Barker M.S."/>
            <person name="Bennetzen J.L."/>
            <person name="Bonawitz N.D."/>
            <person name="Chapple C."/>
            <person name="Cheng C."/>
            <person name="Correa L.G."/>
            <person name="Dacre M."/>
            <person name="DeBarry J."/>
            <person name="Dreyer I."/>
            <person name="Elias M."/>
            <person name="Engstrom E.M."/>
            <person name="Estelle M."/>
            <person name="Feng L."/>
            <person name="Finet C."/>
            <person name="Floyd S.K."/>
            <person name="Frommer W.B."/>
            <person name="Fujita T."/>
            <person name="Gramzow L."/>
            <person name="Gutensohn M."/>
            <person name="Harholt J."/>
            <person name="Hattori M."/>
            <person name="Heyl A."/>
            <person name="Hirai T."/>
            <person name="Hiwatashi Y."/>
            <person name="Ishikawa M."/>
            <person name="Iwata M."/>
            <person name="Karol K.G."/>
            <person name="Koehler B."/>
            <person name="Kolukisaoglu U."/>
            <person name="Kubo M."/>
            <person name="Kurata T."/>
            <person name="Lalonde S."/>
            <person name="Li K."/>
            <person name="Li Y."/>
            <person name="Litt A."/>
            <person name="Lyons E."/>
            <person name="Manning G."/>
            <person name="Maruyama T."/>
            <person name="Michael T.P."/>
            <person name="Mikami K."/>
            <person name="Miyazaki S."/>
            <person name="Morinaga S."/>
            <person name="Murata T."/>
            <person name="Mueller-Roeber B."/>
            <person name="Nelson D.R."/>
            <person name="Obara M."/>
            <person name="Oguri Y."/>
            <person name="Olmstead R.G."/>
            <person name="Onodera N."/>
            <person name="Petersen B.L."/>
            <person name="Pils B."/>
            <person name="Prigge M."/>
            <person name="Rensing S.A."/>
            <person name="Riano-Pachon D.M."/>
            <person name="Roberts A.W."/>
            <person name="Sato Y."/>
            <person name="Scheller H.V."/>
            <person name="Schulz B."/>
            <person name="Schulz C."/>
            <person name="Shakirov E.V."/>
            <person name="Shibagaki N."/>
            <person name="Shinohara N."/>
            <person name="Shippen D.E."/>
            <person name="Soerensen I."/>
            <person name="Sotooka R."/>
            <person name="Sugimoto N."/>
            <person name="Sugita M."/>
            <person name="Sumikawa N."/>
            <person name="Tanurdzic M."/>
            <person name="Theissen G."/>
            <person name="Ulvskov P."/>
            <person name="Wakazuki S."/>
            <person name="Weng J.K."/>
            <person name="Willats W.W."/>
            <person name="Wipf D."/>
            <person name="Wolf P.G."/>
            <person name="Yang L."/>
            <person name="Zimmer A.D."/>
            <person name="Zhu Q."/>
            <person name="Mitros T."/>
            <person name="Hellsten U."/>
            <person name="Loque D."/>
            <person name="Otillar R."/>
            <person name="Salamov A."/>
            <person name="Schmutz J."/>
            <person name="Shapiro H."/>
            <person name="Lindquist E."/>
            <person name="Lucas S."/>
            <person name="Rokhsar D."/>
            <person name="Grigoriev I.V."/>
        </authorList>
    </citation>
    <scope>NUCLEOTIDE SEQUENCE [LARGE SCALE GENOMIC DNA]</scope>
</reference>
<proteinExistence type="predicted"/>
<dbReference type="GO" id="GO:0009451">
    <property type="term" value="P:RNA modification"/>
    <property type="evidence" value="ECO:0007669"/>
    <property type="project" value="InterPro"/>
</dbReference>
<dbReference type="Pfam" id="PF01535">
    <property type="entry name" value="PPR"/>
    <property type="match status" value="3"/>
</dbReference>
<gene>
    <name evidence="2" type="ORF">SELMODRAFT_43584</name>
</gene>
<keyword evidence="1" id="KW-0677">Repeat</keyword>
<keyword evidence="3" id="KW-1185">Reference proteome</keyword>
<evidence type="ECO:0000313" key="3">
    <source>
        <dbReference type="Proteomes" id="UP000001514"/>
    </source>
</evidence>
<dbReference type="NCBIfam" id="TIGR00756">
    <property type="entry name" value="PPR"/>
    <property type="match status" value="1"/>
</dbReference>
<dbReference type="OMA" id="NQACEAW"/>
<dbReference type="InterPro" id="IPR046960">
    <property type="entry name" value="PPR_At4g14850-like_plant"/>
</dbReference>
<evidence type="ECO:0000256" key="1">
    <source>
        <dbReference type="ARBA" id="ARBA00022737"/>
    </source>
</evidence>
<dbReference type="InterPro" id="IPR011990">
    <property type="entry name" value="TPR-like_helical_dom_sf"/>
</dbReference>
<dbReference type="InterPro" id="IPR002885">
    <property type="entry name" value="PPR_rpt"/>
</dbReference>